<dbReference type="Gene3D" id="3.30.200.20">
    <property type="entry name" value="Phosphorylase Kinase, domain 1"/>
    <property type="match status" value="1"/>
</dbReference>
<sequence length="609" mass="69846">MFSLRATKAARFLRLSRPNVSSTSLFHRHVNCRPSSLGALYLNGRSFTSTRTNRLDPRSLMKDLDSELFNYTIGRFLTNDAENLRQRRRVFDIPGLFEIIAKAMNCKTEQIVDFRKLGDGVYNRVFLVTLDTNTQLVASIPYPVIAPKTYIVASEVATMDFLRSKGLPIPKIYGYSFKADNEANTEYILMEYVKGTDISKIWNSLGEDEIASLMKQLVKVESTMMSIPFPAGGCIYYAKDLKEITGKEGIPIGQQQNEPGVALEEARFCMGPDVSINLWYGHREQLDVFRGPYEDTESVVVAGAKKEMAYLDQFGTPRLPVRHLRRKCYDYKQQSPLDHATNLKRYLLLAPFLVPRDPSMNVFCIRHPNLTEGSIRVTFTGSSDAPSGIQIVSVSDWQNASVLPLFMHAAIPAWVSNGEDKVPKSMVKPTLPEDFEELPAEEQQYQMELLRPELAHYYYVMNMEVCNERNYKAIMDPLNAFRRKIITYASNPWEGETIELLHMLIEFVHNWPTDKDLPPCPVSFTSEEVQAEQKLYDDLRGADRREMIVRMVTRCGPLPEAWVPAEHYEEAKAMAQELKQEALEKSEPHEYEKINENWPFDDFDEKVYL</sequence>
<protein>
    <recommendedName>
        <fullName evidence="3">Aminoglycoside phosphotransferase domain-containing protein</fullName>
    </recommendedName>
</protein>
<dbReference type="GO" id="GO:0005739">
    <property type="term" value="C:mitochondrion"/>
    <property type="evidence" value="ECO:0007669"/>
    <property type="project" value="TreeGrafter"/>
</dbReference>
<dbReference type="SUPFAM" id="SSF56112">
    <property type="entry name" value="Protein kinase-like (PK-like)"/>
    <property type="match status" value="1"/>
</dbReference>
<name>A0A8H4QZT2_9AGAR</name>
<dbReference type="AlphaFoldDB" id="A0A8H4QZT2"/>
<evidence type="ECO:0008006" key="3">
    <source>
        <dbReference type="Google" id="ProtNLM"/>
    </source>
</evidence>
<gene>
    <name evidence="1" type="ORF">D9613_000211</name>
</gene>
<organism evidence="1 2">
    <name type="scientific">Agrocybe pediades</name>
    <dbReference type="NCBI Taxonomy" id="84607"/>
    <lineage>
        <taxon>Eukaryota</taxon>
        <taxon>Fungi</taxon>
        <taxon>Dikarya</taxon>
        <taxon>Basidiomycota</taxon>
        <taxon>Agaricomycotina</taxon>
        <taxon>Agaricomycetes</taxon>
        <taxon>Agaricomycetidae</taxon>
        <taxon>Agaricales</taxon>
        <taxon>Agaricineae</taxon>
        <taxon>Strophariaceae</taxon>
        <taxon>Agrocybe</taxon>
    </lineage>
</organism>
<dbReference type="InterPro" id="IPR051035">
    <property type="entry name" value="Mito_inheritance_9"/>
</dbReference>
<dbReference type="PANTHER" id="PTHR36091">
    <property type="entry name" value="ALTERED INHERITANCE OF MITOCHONDRIA PROTEIN 9, MITOCHONDRIAL"/>
    <property type="match status" value="1"/>
</dbReference>
<proteinExistence type="predicted"/>
<dbReference type="EMBL" id="JAACJL010000015">
    <property type="protein sequence ID" value="KAF4620675.1"/>
    <property type="molecule type" value="Genomic_DNA"/>
</dbReference>
<dbReference type="Proteomes" id="UP000521872">
    <property type="component" value="Unassembled WGS sequence"/>
</dbReference>
<dbReference type="InterPro" id="IPR011009">
    <property type="entry name" value="Kinase-like_dom_sf"/>
</dbReference>
<dbReference type="PANTHER" id="PTHR36091:SF2">
    <property type="entry name" value="AMINOGLYCOSIDE PHOSPHOTRANSFERASE DOMAIN-CONTAINING PROTEIN"/>
    <property type="match status" value="1"/>
</dbReference>
<evidence type="ECO:0000313" key="2">
    <source>
        <dbReference type="Proteomes" id="UP000521872"/>
    </source>
</evidence>
<accession>A0A8H4QZT2</accession>
<comment type="caution">
    <text evidence="1">The sequence shown here is derived from an EMBL/GenBank/DDBJ whole genome shotgun (WGS) entry which is preliminary data.</text>
</comment>
<keyword evidence="2" id="KW-1185">Reference proteome</keyword>
<evidence type="ECO:0000313" key="1">
    <source>
        <dbReference type="EMBL" id="KAF4620675.1"/>
    </source>
</evidence>
<reference evidence="1 2" key="1">
    <citation type="submission" date="2019-12" db="EMBL/GenBank/DDBJ databases">
        <authorList>
            <person name="Floudas D."/>
            <person name="Bentzer J."/>
            <person name="Ahren D."/>
            <person name="Johansson T."/>
            <person name="Persson P."/>
            <person name="Tunlid A."/>
        </authorList>
    </citation>
    <scope>NUCLEOTIDE SEQUENCE [LARGE SCALE GENOMIC DNA]</scope>
    <source>
        <strain evidence="1 2">CBS 102.39</strain>
    </source>
</reference>